<protein>
    <submittedName>
        <fullName evidence="2">Uncharacterized protein</fullName>
    </submittedName>
</protein>
<sequence>MKIYFPSLCISPPPSPSVQISQQPAIVVNQPPPPWYVQYIPEFIIVAGIVATVLTFYFSPELRNGLISKIRRYTRK</sequence>
<dbReference type="Proteomes" id="UP000006818">
    <property type="component" value="Chromosome"/>
</dbReference>
<feature type="transmembrane region" description="Helical" evidence="1">
    <location>
        <begin position="39"/>
        <end position="59"/>
    </location>
</feature>
<reference evidence="2 3" key="1">
    <citation type="journal article" date="2009" name="Proc. Natl. Acad. Sci. U.S.A.">
        <title>Biogeography of the Sulfolobus islandicus pan-genome.</title>
        <authorList>
            <person name="Reno M.L."/>
            <person name="Held N.L."/>
            <person name="Fields C.J."/>
            <person name="Burke P.V."/>
            <person name="Whitaker R.J."/>
        </authorList>
    </citation>
    <scope>NUCLEOTIDE SEQUENCE [LARGE SCALE GENOMIC DNA]</scope>
    <source>
        <strain evidence="3">Y.N.15.51 / Yellowstone #2</strain>
    </source>
</reference>
<keyword evidence="1" id="KW-1133">Transmembrane helix</keyword>
<organism evidence="2 3">
    <name type="scientific">Saccharolobus islandicus (strain Y.N.15.51 / Yellowstone #2)</name>
    <name type="common">Sulfolobus islandicus</name>
    <dbReference type="NCBI Taxonomy" id="419942"/>
    <lineage>
        <taxon>Archaea</taxon>
        <taxon>Thermoproteota</taxon>
        <taxon>Thermoprotei</taxon>
        <taxon>Sulfolobales</taxon>
        <taxon>Sulfolobaceae</taxon>
        <taxon>Saccharolobus</taxon>
    </lineage>
</organism>
<evidence type="ECO:0000313" key="3">
    <source>
        <dbReference type="Proteomes" id="UP000006818"/>
    </source>
</evidence>
<evidence type="ECO:0000256" key="1">
    <source>
        <dbReference type="SAM" id="Phobius"/>
    </source>
</evidence>
<dbReference type="AlphaFoldDB" id="C3NJY6"/>
<keyword evidence="1" id="KW-0812">Transmembrane</keyword>
<accession>C3NJY6</accession>
<dbReference type="HOGENOM" id="CLU_198714_0_0_2"/>
<evidence type="ECO:0000313" key="2">
    <source>
        <dbReference type="EMBL" id="ACP47388.1"/>
    </source>
</evidence>
<dbReference type="EMBL" id="CP001404">
    <property type="protein sequence ID" value="ACP47388.1"/>
    <property type="molecule type" value="Genomic_DNA"/>
</dbReference>
<keyword evidence="1" id="KW-0472">Membrane</keyword>
<gene>
    <name evidence="2" type="ordered locus">YN1551_0197</name>
</gene>
<name>C3NJY6_SACI1</name>
<proteinExistence type="predicted"/>
<dbReference type="KEGG" id="sin:YN1551_0197"/>